<organism evidence="2 3">
    <name type="scientific">Gemmata massiliana</name>
    <dbReference type="NCBI Taxonomy" id="1210884"/>
    <lineage>
        <taxon>Bacteria</taxon>
        <taxon>Pseudomonadati</taxon>
        <taxon>Planctomycetota</taxon>
        <taxon>Planctomycetia</taxon>
        <taxon>Gemmatales</taxon>
        <taxon>Gemmataceae</taxon>
        <taxon>Gemmata</taxon>
    </lineage>
</organism>
<protein>
    <submittedName>
        <fullName evidence="2">Uncharacterized protein</fullName>
    </submittedName>
</protein>
<feature type="region of interest" description="Disordered" evidence="1">
    <location>
        <begin position="7"/>
        <end position="35"/>
    </location>
</feature>
<dbReference type="EMBL" id="LR593886">
    <property type="protein sequence ID" value="VTR93683.1"/>
    <property type="molecule type" value="Genomic_DNA"/>
</dbReference>
<gene>
    <name evidence="2" type="ORF">SOIL9_40310</name>
</gene>
<evidence type="ECO:0000313" key="3">
    <source>
        <dbReference type="Proteomes" id="UP000464178"/>
    </source>
</evidence>
<dbReference type="Proteomes" id="UP000464178">
    <property type="component" value="Chromosome"/>
</dbReference>
<name>A0A6P2CXQ3_9BACT</name>
<proteinExistence type="predicted"/>
<keyword evidence="3" id="KW-1185">Reference proteome</keyword>
<sequence>MIVVSFHEQFDTGPGADGNATELVSPPLTCTKTKRSPAKCSRSVSRTDAGDLSQSRWSGILTSVPRLKFPTQGTNRGGRCNPA</sequence>
<reference evidence="2 3" key="1">
    <citation type="submission" date="2019-05" db="EMBL/GenBank/DDBJ databases">
        <authorList>
            <consortium name="Science for Life Laboratories"/>
        </authorList>
    </citation>
    <scope>NUCLEOTIDE SEQUENCE [LARGE SCALE GENOMIC DNA]</scope>
    <source>
        <strain evidence="2">Soil9</strain>
    </source>
</reference>
<evidence type="ECO:0000313" key="2">
    <source>
        <dbReference type="EMBL" id="VTR93683.1"/>
    </source>
</evidence>
<dbReference type="AlphaFoldDB" id="A0A6P2CXQ3"/>
<dbReference type="KEGG" id="gms:SOIL9_40310"/>
<accession>A0A6P2CXQ3</accession>
<evidence type="ECO:0000256" key="1">
    <source>
        <dbReference type="SAM" id="MobiDB-lite"/>
    </source>
</evidence>